<dbReference type="PANTHER" id="PTHR19424:SF0">
    <property type="entry name" value="HEAT SHOCK FACTOR BINDING PROTEIN 1"/>
    <property type="match status" value="1"/>
</dbReference>
<dbReference type="OrthoDB" id="4159489at2759"/>
<protein>
    <submittedName>
        <fullName evidence="3">Uncharacterized protein</fullName>
    </submittedName>
</protein>
<sequence>MASPNSGIPIKIVASREYGDVPASAGAKSSYADDEMGLRIDELEQSINDLKAEMGSEGMTPPSKVKDEESKPADSSARKRALELQGSPTALLGDETQVVVKKSKGGQAKKGHNSSD</sequence>
<dbReference type="AlphaFoldDB" id="A0A5J9TK58"/>
<evidence type="ECO:0000256" key="1">
    <source>
        <dbReference type="ARBA" id="ARBA00006349"/>
    </source>
</evidence>
<dbReference type="Gramene" id="TVU11664">
    <property type="protein sequence ID" value="TVU11664"/>
    <property type="gene ID" value="EJB05_45261"/>
</dbReference>
<evidence type="ECO:0000313" key="3">
    <source>
        <dbReference type="EMBL" id="TVU11664.1"/>
    </source>
</evidence>
<feature type="compositionally biased region" description="Basic residues" evidence="2">
    <location>
        <begin position="101"/>
        <end position="116"/>
    </location>
</feature>
<organism evidence="3 4">
    <name type="scientific">Eragrostis curvula</name>
    <name type="common">weeping love grass</name>
    <dbReference type="NCBI Taxonomy" id="38414"/>
    <lineage>
        <taxon>Eukaryota</taxon>
        <taxon>Viridiplantae</taxon>
        <taxon>Streptophyta</taxon>
        <taxon>Embryophyta</taxon>
        <taxon>Tracheophyta</taxon>
        <taxon>Spermatophyta</taxon>
        <taxon>Magnoliopsida</taxon>
        <taxon>Liliopsida</taxon>
        <taxon>Poales</taxon>
        <taxon>Poaceae</taxon>
        <taxon>PACMAD clade</taxon>
        <taxon>Chloridoideae</taxon>
        <taxon>Eragrostideae</taxon>
        <taxon>Eragrostidinae</taxon>
        <taxon>Eragrostis</taxon>
    </lineage>
</organism>
<dbReference type="GO" id="GO:0003714">
    <property type="term" value="F:transcription corepressor activity"/>
    <property type="evidence" value="ECO:0007669"/>
    <property type="project" value="InterPro"/>
</dbReference>
<feature type="region of interest" description="Disordered" evidence="2">
    <location>
        <begin position="1"/>
        <end position="116"/>
    </location>
</feature>
<dbReference type="Proteomes" id="UP000324897">
    <property type="component" value="Chromosome 3"/>
</dbReference>
<keyword evidence="4" id="KW-1185">Reference proteome</keyword>
<dbReference type="GO" id="GO:0005829">
    <property type="term" value="C:cytosol"/>
    <property type="evidence" value="ECO:0007669"/>
    <property type="project" value="TreeGrafter"/>
</dbReference>
<dbReference type="GO" id="GO:0070370">
    <property type="term" value="P:cellular heat acclimation"/>
    <property type="evidence" value="ECO:0007669"/>
    <property type="project" value="TreeGrafter"/>
</dbReference>
<proteinExistence type="inferred from homology"/>
<evidence type="ECO:0000256" key="2">
    <source>
        <dbReference type="SAM" id="MobiDB-lite"/>
    </source>
</evidence>
<gene>
    <name evidence="3" type="ORF">EJB05_45261</name>
</gene>
<evidence type="ECO:0000313" key="4">
    <source>
        <dbReference type="Proteomes" id="UP000324897"/>
    </source>
</evidence>
<comment type="similarity">
    <text evidence="1">Belongs to the HSBP1 family.</text>
</comment>
<reference evidence="3 4" key="1">
    <citation type="journal article" date="2019" name="Sci. Rep.">
        <title>A high-quality genome of Eragrostis curvula grass provides insights into Poaceae evolution and supports new strategies to enhance forage quality.</title>
        <authorList>
            <person name="Carballo J."/>
            <person name="Santos B.A.C.M."/>
            <person name="Zappacosta D."/>
            <person name="Garbus I."/>
            <person name="Selva J.P."/>
            <person name="Gallo C.A."/>
            <person name="Diaz A."/>
            <person name="Albertini E."/>
            <person name="Caccamo M."/>
            <person name="Echenique V."/>
        </authorList>
    </citation>
    <scope>NUCLEOTIDE SEQUENCE [LARGE SCALE GENOMIC DNA]</scope>
    <source>
        <strain evidence="4">cv. Victoria</strain>
        <tissue evidence="3">Leaf</tissue>
    </source>
</reference>
<dbReference type="EMBL" id="RWGY01000039">
    <property type="protein sequence ID" value="TVU11664.1"/>
    <property type="molecule type" value="Genomic_DNA"/>
</dbReference>
<feature type="compositionally biased region" description="Basic and acidic residues" evidence="2">
    <location>
        <begin position="64"/>
        <end position="82"/>
    </location>
</feature>
<dbReference type="GO" id="GO:0005634">
    <property type="term" value="C:nucleus"/>
    <property type="evidence" value="ECO:0007669"/>
    <property type="project" value="TreeGrafter"/>
</dbReference>
<dbReference type="InterPro" id="IPR009643">
    <property type="entry name" value="HS1-bd"/>
</dbReference>
<comment type="caution">
    <text evidence="3">The sequence shown here is derived from an EMBL/GenBank/DDBJ whole genome shotgun (WGS) entry which is preliminary data.</text>
</comment>
<dbReference type="PANTHER" id="PTHR19424">
    <property type="entry name" value="HEAT SHOCK FACTOR BINDING PROTEIN 1"/>
    <property type="match status" value="1"/>
</dbReference>
<name>A0A5J9TK58_9POAL</name>
<accession>A0A5J9TK58</accession>